<dbReference type="InterPro" id="IPR011079">
    <property type="entry name" value="Ala_racemase_C"/>
</dbReference>
<dbReference type="Gene3D" id="3.20.20.10">
    <property type="entry name" value="Alanine racemase"/>
    <property type="match status" value="1"/>
</dbReference>
<keyword evidence="5 7" id="KW-0663">Pyridoxal phosphate</keyword>
<dbReference type="PRINTS" id="PR00992">
    <property type="entry name" value="ALARACEMASE"/>
</dbReference>
<evidence type="ECO:0000313" key="10">
    <source>
        <dbReference type="Proteomes" id="UP000765338"/>
    </source>
</evidence>
<dbReference type="EMBL" id="PDLY01000002">
    <property type="protein sequence ID" value="MBA5727051.1"/>
    <property type="molecule type" value="Genomic_DNA"/>
</dbReference>
<evidence type="ECO:0000256" key="3">
    <source>
        <dbReference type="ARBA" id="ARBA00007880"/>
    </source>
</evidence>
<dbReference type="InterPro" id="IPR029066">
    <property type="entry name" value="PLP-binding_barrel"/>
</dbReference>
<dbReference type="PROSITE" id="PS00395">
    <property type="entry name" value="ALANINE_RACEMASE"/>
    <property type="match status" value="1"/>
</dbReference>
<dbReference type="EC" id="5.1.1.1" evidence="4 7"/>
<accession>A0ABR5ZRV8</accession>
<dbReference type="Proteomes" id="UP000765338">
    <property type="component" value="Unassembled WGS sequence"/>
</dbReference>
<evidence type="ECO:0000313" key="9">
    <source>
        <dbReference type="EMBL" id="MBA5727051.1"/>
    </source>
</evidence>
<dbReference type="PANTHER" id="PTHR30511">
    <property type="entry name" value="ALANINE RACEMASE"/>
    <property type="match status" value="1"/>
</dbReference>
<gene>
    <name evidence="9" type="primary">alr</name>
    <name evidence="9" type="ORF">CPA56_03470</name>
</gene>
<keyword evidence="6 7" id="KW-0413">Isomerase</keyword>
<feature type="modified residue" description="N6-(pyridoxal phosphate)lysine" evidence="7">
    <location>
        <position position="42"/>
    </location>
</feature>
<sequence length="361" mass="39785">MGVRYSCKQTSTRLTVNLSAIRENHADLSRRVGKAECAAVVKADAYGLGMREVASSLAGSVQTFFVAQPEEGRQLRVFLPDKRIFVLHGFLPGQSEFMIRHGLIPVLNSLQQVREWRSFCQREGRNYPAALQFDTGMSRFGISSDEMHDDAVIGLKPVLVLSHLACADISSDCANQEQLRRFLEMSSVFPGVPRSLAASSGIFLGESYHFEMVRPGIALYGLAPGKEEGQLRSAVTLDARILQIRHLKQGDRIGYGLTYRAKRPMCVATVGIGYADGIFRSFSESGALWIKGRRLPVLGRISMDSLSVDLTDIPAGSLKEGDWVNVIGDDQALDQMAKSVGTIGYEILTSLGDRFDRLYQD</sequence>
<protein>
    <recommendedName>
        <fullName evidence="4 7">Alanine racemase</fullName>
        <ecNumber evidence="4 7">5.1.1.1</ecNumber>
    </recommendedName>
</protein>
<feature type="binding site" evidence="7">
    <location>
        <position position="139"/>
    </location>
    <ligand>
        <name>substrate</name>
    </ligand>
</feature>
<comment type="catalytic activity">
    <reaction evidence="1 7">
        <text>L-alanine = D-alanine</text>
        <dbReference type="Rhea" id="RHEA:20249"/>
        <dbReference type="ChEBI" id="CHEBI:57416"/>
        <dbReference type="ChEBI" id="CHEBI:57972"/>
        <dbReference type="EC" id="5.1.1.1"/>
    </reaction>
</comment>
<dbReference type="InterPro" id="IPR020622">
    <property type="entry name" value="Ala_racemase_pyridoxalP-BS"/>
</dbReference>
<feature type="active site" description="Proton acceptor; specific for L-alanine" evidence="7">
    <location>
        <position position="255"/>
    </location>
</feature>
<dbReference type="CDD" id="cd00430">
    <property type="entry name" value="PLPDE_III_AR"/>
    <property type="match status" value="1"/>
</dbReference>
<dbReference type="Pfam" id="PF00842">
    <property type="entry name" value="Ala_racemase_C"/>
    <property type="match status" value="1"/>
</dbReference>
<evidence type="ECO:0000256" key="4">
    <source>
        <dbReference type="ARBA" id="ARBA00013089"/>
    </source>
</evidence>
<dbReference type="InterPro" id="IPR001608">
    <property type="entry name" value="Ala_racemase_N"/>
</dbReference>
<dbReference type="NCBIfam" id="TIGR00492">
    <property type="entry name" value="alr"/>
    <property type="match status" value="1"/>
</dbReference>
<dbReference type="HAMAP" id="MF_01201">
    <property type="entry name" value="Ala_racemase"/>
    <property type="match status" value="1"/>
</dbReference>
<dbReference type="Gene3D" id="2.40.37.10">
    <property type="entry name" value="Lyase, Ornithine Decarboxylase, Chain A, domain 1"/>
    <property type="match status" value="1"/>
</dbReference>
<comment type="caution">
    <text evidence="9">The sequence shown here is derived from an EMBL/GenBank/DDBJ whole genome shotgun (WGS) entry which is preliminary data.</text>
</comment>
<dbReference type="SUPFAM" id="SSF51419">
    <property type="entry name" value="PLP-binding barrel"/>
    <property type="match status" value="1"/>
</dbReference>
<reference evidence="9 10" key="1">
    <citation type="submission" date="2017-10" db="EMBL/GenBank/DDBJ databases">
        <authorList>
            <person name="Jakob F."/>
        </authorList>
    </citation>
    <scope>NUCLEOTIDE SEQUENCE [LARGE SCALE GENOMIC DNA]</scope>
    <source>
        <strain evidence="9 10">TMW 2.1889</strain>
    </source>
</reference>
<comment type="pathway">
    <text evidence="7">Amino-acid biosynthesis; D-alanine biosynthesis; D-alanine from L-alanine: step 1/1.</text>
</comment>
<organism evidence="9 10">
    <name type="scientific">Bombella mellum</name>
    <dbReference type="NCBI Taxonomy" id="2039288"/>
    <lineage>
        <taxon>Bacteria</taxon>
        <taxon>Pseudomonadati</taxon>
        <taxon>Pseudomonadota</taxon>
        <taxon>Alphaproteobacteria</taxon>
        <taxon>Acetobacterales</taxon>
        <taxon>Acetobacteraceae</taxon>
        <taxon>Bombella</taxon>
    </lineage>
</organism>
<evidence type="ECO:0000256" key="6">
    <source>
        <dbReference type="ARBA" id="ARBA00023235"/>
    </source>
</evidence>
<evidence type="ECO:0000256" key="1">
    <source>
        <dbReference type="ARBA" id="ARBA00000316"/>
    </source>
</evidence>
<dbReference type="SUPFAM" id="SSF50621">
    <property type="entry name" value="Alanine racemase C-terminal domain-like"/>
    <property type="match status" value="1"/>
</dbReference>
<evidence type="ECO:0000259" key="8">
    <source>
        <dbReference type="SMART" id="SM01005"/>
    </source>
</evidence>
<dbReference type="PANTHER" id="PTHR30511:SF0">
    <property type="entry name" value="ALANINE RACEMASE, CATABOLIC-RELATED"/>
    <property type="match status" value="1"/>
</dbReference>
<feature type="active site" description="Proton acceptor; specific for D-alanine" evidence="7">
    <location>
        <position position="42"/>
    </location>
</feature>
<comment type="similarity">
    <text evidence="3 7">Belongs to the alanine racemase family.</text>
</comment>
<feature type="binding site" evidence="7">
    <location>
        <position position="303"/>
    </location>
    <ligand>
        <name>substrate</name>
    </ligand>
</feature>
<comment type="cofactor">
    <cofactor evidence="2 7">
        <name>pyridoxal 5'-phosphate</name>
        <dbReference type="ChEBI" id="CHEBI:597326"/>
    </cofactor>
</comment>
<evidence type="ECO:0000256" key="5">
    <source>
        <dbReference type="ARBA" id="ARBA00022898"/>
    </source>
</evidence>
<keyword evidence="10" id="KW-1185">Reference proteome</keyword>
<name>A0ABR5ZRV8_9PROT</name>
<dbReference type="SMART" id="SM01005">
    <property type="entry name" value="Ala_racemase_C"/>
    <property type="match status" value="1"/>
</dbReference>
<feature type="domain" description="Alanine racemase C-terminal" evidence="8">
    <location>
        <begin position="234"/>
        <end position="360"/>
    </location>
</feature>
<dbReference type="Pfam" id="PF01168">
    <property type="entry name" value="Ala_racemase_N"/>
    <property type="match status" value="1"/>
</dbReference>
<evidence type="ECO:0000256" key="7">
    <source>
        <dbReference type="HAMAP-Rule" id="MF_01201"/>
    </source>
</evidence>
<proteinExistence type="inferred from homology"/>
<evidence type="ECO:0000256" key="2">
    <source>
        <dbReference type="ARBA" id="ARBA00001933"/>
    </source>
</evidence>
<dbReference type="InterPro" id="IPR000821">
    <property type="entry name" value="Ala_racemase"/>
</dbReference>
<comment type="function">
    <text evidence="7">Catalyzes the interconversion of L-alanine and D-alanine. May also act on other amino acids.</text>
</comment>
<dbReference type="InterPro" id="IPR009006">
    <property type="entry name" value="Ala_racemase/Decarboxylase_C"/>
</dbReference>